<gene>
    <name evidence="8" type="ORF">NCTC12965_06613</name>
</gene>
<keyword evidence="6 7" id="KW-0472">Membrane</keyword>
<reference evidence="8" key="1">
    <citation type="submission" date="2019-05" db="EMBL/GenBank/DDBJ databases">
        <authorList>
            <consortium name="Pathogen Informatics"/>
        </authorList>
    </citation>
    <scope>NUCLEOTIDE SEQUENCE [LARGE SCALE GENOMIC DNA]</scope>
    <source>
        <strain evidence="8">NCTC12965</strain>
    </source>
</reference>
<dbReference type="Gene3D" id="1.10.3720.10">
    <property type="entry name" value="MetI-like"/>
    <property type="match status" value="1"/>
</dbReference>
<evidence type="ECO:0000256" key="5">
    <source>
        <dbReference type="ARBA" id="ARBA00022989"/>
    </source>
</evidence>
<evidence type="ECO:0000256" key="4">
    <source>
        <dbReference type="ARBA" id="ARBA00022692"/>
    </source>
</evidence>
<dbReference type="InterPro" id="IPR051393">
    <property type="entry name" value="ABC_transporter_permease"/>
</dbReference>
<keyword evidence="5 7" id="KW-1133">Transmembrane helix</keyword>
<organism evidence="8">
    <name type="scientific">Serratia fonticola</name>
    <dbReference type="NCBI Taxonomy" id="47917"/>
    <lineage>
        <taxon>Bacteria</taxon>
        <taxon>Pseudomonadati</taxon>
        <taxon>Pseudomonadota</taxon>
        <taxon>Gammaproteobacteria</taxon>
        <taxon>Enterobacterales</taxon>
        <taxon>Yersiniaceae</taxon>
        <taxon>Serratia</taxon>
    </lineage>
</organism>
<feature type="transmembrane region" description="Helical" evidence="7">
    <location>
        <begin position="55"/>
        <end position="77"/>
    </location>
</feature>
<protein>
    <recommendedName>
        <fullName evidence="9">Sn-glycerol-3-phosphate transport system permease protein ugpA</fullName>
    </recommendedName>
</protein>
<dbReference type="GO" id="GO:0005886">
    <property type="term" value="C:plasma membrane"/>
    <property type="evidence" value="ECO:0007669"/>
    <property type="project" value="UniProtKB-SubCell"/>
</dbReference>
<dbReference type="InterPro" id="IPR035906">
    <property type="entry name" value="MetI-like_sf"/>
</dbReference>
<evidence type="ECO:0000256" key="6">
    <source>
        <dbReference type="ARBA" id="ARBA00023136"/>
    </source>
</evidence>
<dbReference type="EMBL" id="CABEEZ010000129">
    <property type="protein sequence ID" value="VTR53790.1"/>
    <property type="molecule type" value="Genomic_DNA"/>
</dbReference>
<dbReference type="SUPFAM" id="SSF161098">
    <property type="entry name" value="MetI-like"/>
    <property type="match status" value="1"/>
</dbReference>
<dbReference type="AlphaFoldDB" id="A0A4U9W4W8"/>
<keyword evidence="2" id="KW-0813">Transport</keyword>
<evidence type="ECO:0000256" key="1">
    <source>
        <dbReference type="ARBA" id="ARBA00004651"/>
    </source>
</evidence>
<keyword evidence="4 7" id="KW-0812">Transmembrane</keyword>
<comment type="subcellular location">
    <subcellularLocation>
        <location evidence="1">Cell membrane</location>
        <topology evidence="1">Multi-pass membrane protein</topology>
    </subcellularLocation>
</comment>
<evidence type="ECO:0000256" key="2">
    <source>
        <dbReference type="ARBA" id="ARBA00022448"/>
    </source>
</evidence>
<accession>A0A4U9W4W8</accession>
<feature type="transmembrane region" description="Helical" evidence="7">
    <location>
        <begin position="6"/>
        <end position="27"/>
    </location>
</feature>
<proteinExistence type="predicted"/>
<evidence type="ECO:0000256" key="3">
    <source>
        <dbReference type="ARBA" id="ARBA00022475"/>
    </source>
</evidence>
<sequence>MVPTLFFVSVMSFIEILQIFDVVFLMFDRALVEGDVMTITNLFYKYAFYLQEKGYASAITVVLFAVTLVITLVQMAIGKRLRVS</sequence>
<dbReference type="PANTHER" id="PTHR30193">
    <property type="entry name" value="ABC TRANSPORTER PERMEASE PROTEIN"/>
    <property type="match status" value="1"/>
</dbReference>
<evidence type="ECO:0000256" key="7">
    <source>
        <dbReference type="SAM" id="Phobius"/>
    </source>
</evidence>
<evidence type="ECO:0008006" key="9">
    <source>
        <dbReference type="Google" id="ProtNLM"/>
    </source>
</evidence>
<name>A0A4U9W4W8_SERFO</name>
<dbReference type="PANTHER" id="PTHR30193:SF37">
    <property type="entry name" value="INNER MEMBRANE ABC TRANSPORTER PERMEASE PROTEIN YCJO"/>
    <property type="match status" value="1"/>
</dbReference>
<keyword evidence="3" id="KW-1003">Cell membrane</keyword>
<evidence type="ECO:0000313" key="8">
    <source>
        <dbReference type="EMBL" id="VTR53790.1"/>
    </source>
</evidence>